<evidence type="ECO:0000256" key="8">
    <source>
        <dbReference type="ARBA" id="ARBA00023004"/>
    </source>
</evidence>
<evidence type="ECO:0000256" key="4">
    <source>
        <dbReference type="ARBA" id="ARBA00012358"/>
    </source>
</evidence>
<dbReference type="InterPro" id="IPR004209">
    <property type="entry name" value="FTR_bsu"/>
</dbReference>
<evidence type="ECO:0000256" key="5">
    <source>
        <dbReference type="ARBA" id="ARBA00022485"/>
    </source>
</evidence>
<dbReference type="EMBL" id="PDJQ01000001">
    <property type="protein sequence ID" value="PFG74880.1"/>
    <property type="molecule type" value="Genomic_DNA"/>
</dbReference>
<evidence type="ECO:0000313" key="15">
    <source>
        <dbReference type="Proteomes" id="UP000223071"/>
    </source>
</evidence>
<comment type="caution">
    <text evidence="14">The sequence shown here is derived from an EMBL/GenBank/DDBJ whole genome shotgun (WGS) entry which is preliminary data.</text>
</comment>
<gene>
    <name evidence="14" type="ORF">A9A59_2127</name>
</gene>
<name>A0A2A9HIE1_TEPT2</name>
<dbReference type="PANTHER" id="PTHR35113">
    <property type="entry name" value="FERREDOXIN-THIOREDOXIN REDUCTASE CATALYTIC CHAIN, CHLOROPLASTIC"/>
    <property type="match status" value="1"/>
</dbReference>
<dbReference type="GO" id="GO:0046872">
    <property type="term" value="F:metal ion binding"/>
    <property type="evidence" value="ECO:0007669"/>
    <property type="project" value="UniProtKB-KW"/>
</dbReference>
<evidence type="ECO:0000256" key="1">
    <source>
        <dbReference type="ARBA" id="ARBA00001966"/>
    </source>
</evidence>
<keyword evidence="8" id="KW-0408">Iron</keyword>
<dbReference type="Gene3D" id="3.90.460.10">
    <property type="entry name" value="Ferredoxin thioredoxin reductase catalytic beta subunit"/>
    <property type="match status" value="1"/>
</dbReference>
<evidence type="ECO:0000256" key="3">
    <source>
        <dbReference type="ARBA" id="ARBA00007941"/>
    </source>
</evidence>
<dbReference type="PANTHER" id="PTHR35113:SF1">
    <property type="entry name" value="FERREDOXIN-THIOREDOXIN REDUCTASE CATALYTIC CHAIN, CHLOROPLASTIC"/>
    <property type="match status" value="1"/>
</dbReference>
<dbReference type="GO" id="GO:0016730">
    <property type="term" value="F:oxidoreductase activity, acting on iron-sulfur proteins as donors"/>
    <property type="evidence" value="ECO:0007669"/>
    <property type="project" value="InterPro"/>
</dbReference>
<dbReference type="InterPro" id="IPR036644">
    <property type="entry name" value="FTR_bsu_sf"/>
</dbReference>
<comment type="function">
    <text evidence="2">Catalytic subunit of the ferredoxin-thioredoxin reductase (FTR), which catalyzes the two-electron reduction of thioredoxins by the electrons provided by reduced ferredoxin.</text>
</comment>
<evidence type="ECO:0000256" key="9">
    <source>
        <dbReference type="ARBA" id="ARBA00023014"/>
    </source>
</evidence>
<dbReference type="GO" id="GO:0051539">
    <property type="term" value="F:4 iron, 4 sulfur cluster binding"/>
    <property type="evidence" value="ECO:0007669"/>
    <property type="project" value="UniProtKB-KW"/>
</dbReference>
<keyword evidence="15" id="KW-1185">Reference proteome</keyword>
<comment type="similarity">
    <text evidence="3">Belongs to the ferredoxin thioredoxin reductase beta subunit family.</text>
</comment>
<evidence type="ECO:0000313" key="14">
    <source>
        <dbReference type="EMBL" id="PFG74880.1"/>
    </source>
</evidence>
<keyword evidence="5" id="KW-0004">4Fe-4S</keyword>
<protein>
    <recommendedName>
        <fullName evidence="4">ferredoxin:thioredoxin reductase</fullName>
        <ecNumber evidence="4">1.8.7.2</ecNumber>
    </recommendedName>
    <alternativeName>
        <fullName evidence="12">Ferredoxin-thioredoxin reductase subunit B</fullName>
    </alternativeName>
</protein>
<evidence type="ECO:0000256" key="6">
    <source>
        <dbReference type="ARBA" id="ARBA00022723"/>
    </source>
</evidence>
<proteinExistence type="inferred from homology"/>
<evidence type="ECO:0000256" key="10">
    <source>
        <dbReference type="ARBA" id="ARBA00023157"/>
    </source>
</evidence>
<comment type="cofactor">
    <cofactor evidence="1">
        <name>[4Fe-4S] cluster</name>
        <dbReference type="ChEBI" id="CHEBI:49883"/>
    </cofactor>
</comment>
<evidence type="ECO:0000256" key="11">
    <source>
        <dbReference type="ARBA" id="ARBA00026011"/>
    </source>
</evidence>
<dbReference type="Proteomes" id="UP000223071">
    <property type="component" value="Unassembled WGS sequence"/>
</dbReference>
<comment type="subunit">
    <text evidence="11">Heterodimer of subunit A (variable subunit) and subunit B (catalytic subunit). Heterodimeric FTR forms a complex with ferredoxin and thioredoxin.</text>
</comment>
<comment type="catalytic activity">
    <reaction evidence="13">
        <text>[thioredoxin]-disulfide + 2 reduced [2Fe-2S]-[ferredoxin] + 2 H(+) = [thioredoxin]-dithiol + 2 oxidized [2Fe-2S]-[ferredoxin]</text>
        <dbReference type="Rhea" id="RHEA:42336"/>
        <dbReference type="Rhea" id="RHEA-COMP:10000"/>
        <dbReference type="Rhea" id="RHEA-COMP:10001"/>
        <dbReference type="Rhea" id="RHEA-COMP:10698"/>
        <dbReference type="Rhea" id="RHEA-COMP:10700"/>
        <dbReference type="ChEBI" id="CHEBI:15378"/>
        <dbReference type="ChEBI" id="CHEBI:29950"/>
        <dbReference type="ChEBI" id="CHEBI:33737"/>
        <dbReference type="ChEBI" id="CHEBI:33738"/>
        <dbReference type="ChEBI" id="CHEBI:50058"/>
        <dbReference type="EC" id="1.8.7.2"/>
    </reaction>
</comment>
<evidence type="ECO:0000256" key="12">
    <source>
        <dbReference type="ARBA" id="ARBA00030295"/>
    </source>
</evidence>
<accession>A0A2A9HIE1</accession>
<keyword evidence="6" id="KW-0479">Metal-binding</keyword>
<evidence type="ECO:0000256" key="13">
    <source>
        <dbReference type="ARBA" id="ARBA00048150"/>
    </source>
</evidence>
<dbReference type="SUPFAM" id="SSF57662">
    <property type="entry name" value="Ferredoxin thioredoxin reductase (FTR), catalytic beta chain"/>
    <property type="match status" value="1"/>
</dbReference>
<dbReference type="Pfam" id="PF02943">
    <property type="entry name" value="FeThRed_B"/>
    <property type="match status" value="1"/>
</dbReference>
<evidence type="ECO:0000256" key="2">
    <source>
        <dbReference type="ARBA" id="ARBA00003945"/>
    </source>
</evidence>
<dbReference type="AlphaFoldDB" id="A0A2A9HIE1"/>
<organism evidence="14 15">
    <name type="scientific">Tepidiforma thermophila (strain KCTC 52669 / CGMCC 1.13589 / G233)</name>
    <dbReference type="NCBI Taxonomy" id="2761530"/>
    <lineage>
        <taxon>Bacteria</taxon>
        <taxon>Bacillati</taxon>
        <taxon>Chloroflexota</taxon>
        <taxon>Tepidiformia</taxon>
        <taxon>Tepidiformales</taxon>
        <taxon>Tepidiformaceae</taxon>
        <taxon>Tepidiforma</taxon>
    </lineage>
</organism>
<keyword evidence="10" id="KW-1015">Disulfide bond</keyword>
<reference evidence="14 15" key="1">
    <citation type="submission" date="2017-09" db="EMBL/GenBank/DDBJ databases">
        <title>Sequencing the genomes of two abundant thermophiles in Great Basin hot springs: Thermocrinis jamiesonii and novel Chloroflexi Thermoflexus hugenholtzii.</title>
        <authorList>
            <person name="Hedlund B."/>
        </authorList>
    </citation>
    <scope>NUCLEOTIDE SEQUENCE [LARGE SCALE GENOMIC DNA]</scope>
    <source>
        <strain evidence="14 15">G233</strain>
    </source>
</reference>
<dbReference type="EC" id="1.8.7.2" evidence="4"/>
<keyword evidence="9" id="KW-0411">Iron-sulfur</keyword>
<evidence type="ECO:0000256" key="7">
    <source>
        <dbReference type="ARBA" id="ARBA00023002"/>
    </source>
</evidence>
<keyword evidence="7" id="KW-0560">Oxidoreductase</keyword>
<sequence length="153" mass="17504">MDRPSQASIDKMWAYARKFAEKSGTHFHPDPSITEAVILGLAANLDEYGRPLCPCNFYPSKDENGNWPEGLYLPKDEEVKRRTWICACDEMQIYKYCHCLLFVTEEGLPITEYLPEDHEGREIYGLVKDPTPDKGRALGRVLERQRAEGGHAE</sequence>